<keyword evidence="3" id="KW-1185">Reference proteome</keyword>
<evidence type="ECO:0000256" key="1">
    <source>
        <dbReference type="SAM" id="Phobius"/>
    </source>
</evidence>
<dbReference type="EMBL" id="JAFCNB010000001">
    <property type="protein sequence ID" value="MBP2702555.1"/>
    <property type="molecule type" value="Genomic_DNA"/>
</dbReference>
<gene>
    <name evidence="2" type="ORF">JOL79_01910</name>
</gene>
<name>A0A940WJ89_9ACTN</name>
<dbReference type="RefSeq" id="WP_210153837.1">
    <property type="nucleotide sequence ID" value="NZ_JAFCNB010000001.1"/>
</dbReference>
<sequence length="138" mass="14297">MTPTVTTGRATAREAWTRRVTTGSRWVAAALTLVMAVYFVTSDAIRAGNPFLLPDAVLTLLLAGATVVRGRLAAPAMIFAFAWAAAVWTVSLCTYATRGAFAEGANHIALIVPCVAAAAALAITGWPSPAGPDSARRP</sequence>
<protein>
    <submittedName>
        <fullName evidence="2">Uncharacterized protein</fullName>
    </submittedName>
</protein>
<feature type="transmembrane region" description="Helical" evidence="1">
    <location>
        <begin position="108"/>
        <end position="128"/>
    </location>
</feature>
<evidence type="ECO:0000313" key="2">
    <source>
        <dbReference type="EMBL" id="MBP2702555.1"/>
    </source>
</evidence>
<reference evidence="2" key="1">
    <citation type="submission" date="2021-02" db="EMBL/GenBank/DDBJ databases">
        <title>Draft genome sequence of Microbispora sp. RL4-1S isolated from rice leaves in Thailand.</title>
        <authorList>
            <person name="Muangham S."/>
            <person name="Duangmal K."/>
        </authorList>
    </citation>
    <scope>NUCLEOTIDE SEQUENCE</scope>
    <source>
        <strain evidence="2">RL4-1S</strain>
    </source>
</reference>
<proteinExistence type="predicted"/>
<keyword evidence="1" id="KW-0812">Transmembrane</keyword>
<keyword evidence="1" id="KW-1133">Transmembrane helix</keyword>
<dbReference type="Proteomes" id="UP000674234">
    <property type="component" value="Unassembled WGS sequence"/>
</dbReference>
<accession>A0A940WJ89</accession>
<organism evidence="2 3">
    <name type="scientific">Microbispora oryzae</name>
    <dbReference type="NCBI Taxonomy" id="2806554"/>
    <lineage>
        <taxon>Bacteria</taxon>
        <taxon>Bacillati</taxon>
        <taxon>Actinomycetota</taxon>
        <taxon>Actinomycetes</taxon>
        <taxon>Streptosporangiales</taxon>
        <taxon>Streptosporangiaceae</taxon>
        <taxon>Microbispora</taxon>
    </lineage>
</organism>
<keyword evidence="1" id="KW-0472">Membrane</keyword>
<evidence type="ECO:0000313" key="3">
    <source>
        <dbReference type="Proteomes" id="UP000674234"/>
    </source>
</evidence>
<comment type="caution">
    <text evidence="2">The sequence shown here is derived from an EMBL/GenBank/DDBJ whole genome shotgun (WGS) entry which is preliminary data.</text>
</comment>
<feature type="transmembrane region" description="Helical" evidence="1">
    <location>
        <begin position="23"/>
        <end position="40"/>
    </location>
</feature>
<dbReference type="AlphaFoldDB" id="A0A940WJ89"/>
<feature type="transmembrane region" description="Helical" evidence="1">
    <location>
        <begin position="76"/>
        <end position="96"/>
    </location>
</feature>